<evidence type="ECO:0000256" key="4">
    <source>
        <dbReference type="RuleBase" id="RU000363"/>
    </source>
</evidence>
<evidence type="ECO:0000313" key="5">
    <source>
        <dbReference type="EMBL" id="ROT40442.1"/>
    </source>
</evidence>
<evidence type="ECO:0000256" key="3">
    <source>
        <dbReference type="ARBA" id="ARBA00023002"/>
    </source>
</evidence>
<dbReference type="STRING" id="1314773.A0A3N2Q137"/>
<dbReference type="InterPro" id="IPR002347">
    <property type="entry name" value="SDR_fam"/>
</dbReference>
<evidence type="ECO:0000256" key="1">
    <source>
        <dbReference type="ARBA" id="ARBA00006484"/>
    </source>
</evidence>
<evidence type="ECO:0000313" key="6">
    <source>
        <dbReference type="Proteomes" id="UP000272025"/>
    </source>
</evidence>
<accession>A0A3N2Q137</accession>
<dbReference type="PRINTS" id="PR00081">
    <property type="entry name" value="GDHRDH"/>
</dbReference>
<dbReference type="PANTHER" id="PTHR44229:SF4">
    <property type="entry name" value="15-HYDROXYPROSTAGLANDIN DEHYDROGENASE [NAD(+)]"/>
    <property type="match status" value="1"/>
</dbReference>
<reference evidence="5 6" key="1">
    <citation type="journal article" date="2018" name="Mol. Ecol.">
        <title>The obligate alkalophilic soda-lake fungus Sodiomyces alkalinus has shifted to a protein diet.</title>
        <authorList>
            <person name="Grum-Grzhimaylo A.A."/>
            <person name="Falkoski D.L."/>
            <person name="van den Heuvel J."/>
            <person name="Valero-Jimenez C.A."/>
            <person name="Min B."/>
            <person name="Choi I.G."/>
            <person name="Lipzen A."/>
            <person name="Daum C.G."/>
            <person name="Aanen D.K."/>
            <person name="Tsang A."/>
            <person name="Henrissat B."/>
            <person name="Bilanenko E.N."/>
            <person name="de Vries R.P."/>
            <person name="van Kan J.A.L."/>
            <person name="Grigoriev I.V."/>
            <person name="Debets A.J.M."/>
        </authorList>
    </citation>
    <scope>NUCLEOTIDE SEQUENCE [LARGE SCALE GENOMIC DNA]</scope>
    <source>
        <strain evidence="5 6">F11</strain>
    </source>
</reference>
<dbReference type="GO" id="GO:0005737">
    <property type="term" value="C:cytoplasm"/>
    <property type="evidence" value="ECO:0007669"/>
    <property type="project" value="TreeGrafter"/>
</dbReference>
<protein>
    <submittedName>
        <fullName evidence="5">NAD(P)-binding protein</fullName>
    </submittedName>
</protein>
<dbReference type="InterPro" id="IPR036291">
    <property type="entry name" value="NAD(P)-bd_dom_sf"/>
</dbReference>
<dbReference type="PANTHER" id="PTHR44229">
    <property type="entry name" value="15-HYDROXYPROSTAGLANDIN DEHYDROGENASE [NAD(+)]"/>
    <property type="match status" value="1"/>
</dbReference>
<dbReference type="Gene3D" id="3.40.50.720">
    <property type="entry name" value="NAD(P)-binding Rossmann-like Domain"/>
    <property type="match status" value="1"/>
</dbReference>
<dbReference type="EMBL" id="ML119052">
    <property type="protein sequence ID" value="ROT40442.1"/>
    <property type="molecule type" value="Genomic_DNA"/>
</dbReference>
<dbReference type="Pfam" id="PF00106">
    <property type="entry name" value="adh_short"/>
    <property type="match status" value="1"/>
</dbReference>
<dbReference type="PRINTS" id="PR00080">
    <property type="entry name" value="SDRFAMILY"/>
</dbReference>
<dbReference type="GeneID" id="39581859"/>
<comment type="similarity">
    <text evidence="1 4">Belongs to the short-chain dehydrogenases/reductases (SDR) family.</text>
</comment>
<name>A0A3N2Q137_SODAK</name>
<dbReference type="GO" id="GO:0016616">
    <property type="term" value="F:oxidoreductase activity, acting on the CH-OH group of donors, NAD or NADP as acceptor"/>
    <property type="evidence" value="ECO:0007669"/>
    <property type="project" value="TreeGrafter"/>
</dbReference>
<organism evidence="5 6">
    <name type="scientific">Sodiomyces alkalinus (strain CBS 110278 / VKM F-3762 / F11)</name>
    <name type="common">Alkaliphilic filamentous fungus</name>
    <dbReference type="NCBI Taxonomy" id="1314773"/>
    <lineage>
        <taxon>Eukaryota</taxon>
        <taxon>Fungi</taxon>
        <taxon>Dikarya</taxon>
        <taxon>Ascomycota</taxon>
        <taxon>Pezizomycotina</taxon>
        <taxon>Sordariomycetes</taxon>
        <taxon>Hypocreomycetidae</taxon>
        <taxon>Glomerellales</taxon>
        <taxon>Plectosphaerellaceae</taxon>
        <taxon>Sodiomyces</taxon>
    </lineage>
</organism>
<dbReference type="PROSITE" id="PS00061">
    <property type="entry name" value="ADH_SHORT"/>
    <property type="match status" value="1"/>
</dbReference>
<keyword evidence="6" id="KW-1185">Reference proteome</keyword>
<dbReference type="AlphaFoldDB" id="A0A3N2Q137"/>
<keyword evidence="3" id="KW-0560">Oxidoreductase</keyword>
<dbReference type="RefSeq" id="XP_028468248.1">
    <property type="nucleotide sequence ID" value="XM_028613381.1"/>
</dbReference>
<proteinExistence type="inferred from homology"/>
<dbReference type="OrthoDB" id="5371740at2759"/>
<dbReference type="SUPFAM" id="SSF51735">
    <property type="entry name" value="NAD(P)-binding Rossmann-fold domains"/>
    <property type="match status" value="1"/>
</dbReference>
<evidence type="ECO:0000256" key="2">
    <source>
        <dbReference type="ARBA" id="ARBA00022857"/>
    </source>
</evidence>
<gene>
    <name evidence="5" type="ORF">SODALDRAFT_348680</name>
</gene>
<sequence>MGSHQTMKVALITGGVAGMGRAVAEALVQKGGWFVSLLDLNKETGAEAERTLGENVQFIEADVTNYDQQVAAFERTVKKFGGIDFVFANAGIAGGADFYGAPKSWPPGPPSFLVEEVCLRGAILTSYLAMQYMRRNPEPGGVIVMTASAAAIYAAPELPMYTAAKHGVLGLVRAMSERLGGENIRVNAILPGAIRTTLHSKEIWEQFPQQDFTPVEEVVAAVLGMVEDGKANARQPLTSYL</sequence>
<keyword evidence="2" id="KW-0521">NADP</keyword>
<dbReference type="InterPro" id="IPR020904">
    <property type="entry name" value="Sc_DH/Rdtase_CS"/>
</dbReference>
<dbReference type="Proteomes" id="UP000272025">
    <property type="component" value="Unassembled WGS sequence"/>
</dbReference>